<accession>A0ABM9PID3</accession>
<reference evidence="2 3" key="1">
    <citation type="submission" date="2024-05" db="EMBL/GenBank/DDBJ databases">
        <authorList>
            <person name="Duchaud E."/>
        </authorList>
    </citation>
    <scope>NUCLEOTIDE SEQUENCE [LARGE SCALE GENOMIC DNA]</scope>
    <source>
        <strain evidence="2">Ena-SAMPLE-TAB-13-05-2024-13:56:06:370-140305</strain>
    </source>
</reference>
<dbReference type="SMART" id="SM00028">
    <property type="entry name" value="TPR"/>
    <property type="match status" value="4"/>
</dbReference>
<evidence type="ECO:0000313" key="3">
    <source>
        <dbReference type="Proteomes" id="UP001497602"/>
    </source>
</evidence>
<protein>
    <recommendedName>
        <fullName evidence="4">HTH luxR-type domain-containing protein</fullName>
    </recommendedName>
</protein>
<name>A0ABM9PID3_9FLAO</name>
<dbReference type="InterPro" id="IPR011990">
    <property type="entry name" value="TPR-like_helical_dom_sf"/>
</dbReference>
<organism evidence="2 3">
    <name type="scientific">Tenacibaculum vairaonense</name>
    <dbReference type="NCBI Taxonomy" id="3137860"/>
    <lineage>
        <taxon>Bacteria</taxon>
        <taxon>Pseudomonadati</taxon>
        <taxon>Bacteroidota</taxon>
        <taxon>Flavobacteriia</taxon>
        <taxon>Flavobacteriales</taxon>
        <taxon>Flavobacteriaceae</taxon>
        <taxon>Tenacibaculum</taxon>
    </lineage>
</organism>
<dbReference type="InterPro" id="IPR016032">
    <property type="entry name" value="Sig_transdc_resp-reg_C-effctor"/>
</dbReference>
<evidence type="ECO:0008006" key="4">
    <source>
        <dbReference type="Google" id="ProtNLM"/>
    </source>
</evidence>
<gene>
    <name evidence="2" type="ORF">T190115A13A_150007</name>
</gene>
<keyword evidence="1" id="KW-1133">Transmembrane helix</keyword>
<proteinExistence type="predicted"/>
<sequence>MLKQLLPYFLLVLTLTSGYTQTKIDSLKSALENTNDKASRLSTLDAITKALNRSNTQEKERYLSQYLKLAGSLDEYDLMASKSRFLIQYYIYNGKLKKAKTLCDSLLGYTSKFNKLDTEAHLLLKRGAIFFAEEKFKKANEDYTKSHDLFMKSGDSIYAADALFFSAQVSTDLNEFVDAVNRYKAASDLYEKLGDNQYALMAGAELISLYNVNGFLEKSIEENERLIKKAIANKDFNSQALLLGQRISAYSKQKKFDKVREAIDQLIKITNKDLEESWQGYYSVFILVNELQYAINTNNLEKAKIFILQLNEFVNSKKIPSYIETDVLHVKANYYDAIGDTKKVLPILEKLLFNNGAKSHTDVELKSRQKLADIYHQKGRFKDALELYKVNTLIKDSIYTSQKNNAFLYYQTEYETERRLRELTEQDAEIEKLEADKVLVVTKRNYQLAGIIIIFLIAISFFYYRYKQNIKEQAYQNLLLNNKIATKTEEINGLLSETIQHIKSKERIAENLKKLSNETEGITLSSIIADLKADKLEDSKILVLKKNIEILNYDFVKSLKSLHPNLTKTDIEVCSFIKIGLSRKEISSLRKTSIDAIKSTRFRLKKKLNLTSKDSLDEYIRSL</sequence>
<feature type="transmembrane region" description="Helical" evidence="1">
    <location>
        <begin position="446"/>
        <end position="464"/>
    </location>
</feature>
<dbReference type="EMBL" id="CAXJRC010000006">
    <property type="protein sequence ID" value="CAL2105376.1"/>
    <property type="molecule type" value="Genomic_DNA"/>
</dbReference>
<dbReference type="SUPFAM" id="SSF48452">
    <property type="entry name" value="TPR-like"/>
    <property type="match status" value="2"/>
</dbReference>
<dbReference type="RefSeq" id="WP_348737235.1">
    <property type="nucleotide sequence ID" value="NZ_CAXJRC010000006.1"/>
</dbReference>
<dbReference type="InterPro" id="IPR019734">
    <property type="entry name" value="TPR_rpt"/>
</dbReference>
<keyword evidence="1" id="KW-0472">Membrane</keyword>
<keyword evidence="1" id="KW-0812">Transmembrane</keyword>
<keyword evidence="3" id="KW-1185">Reference proteome</keyword>
<dbReference type="Gene3D" id="1.25.40.10">
    <property type="entry name" value="Tetratricopeptide repeat domain"/>
    <property type="match status" value="2"/>
</dbReference>
<evidence type="ECO:0000256" key="1">
    <source>
        <dbReference type="SAM" id="Phobius"/>
    </source>
</evidence>
<dbReference type="SUPFAM" id="SSF46894">
    <property type="entry name" value="C-terminal effector domain of the bipartite response regulators"/>
    <property type="match status" value="1"/>
</dbReference>
<dbReference type="Proteomes" id="UP001497602">
    <property type="component" value="Unassembled WGS sequence"/>
</dbReference>
<evidence type="ECO:0000313" key="2">
    <source>
        <dbReference type="EMBL" id="CAL2105376.1"/>
    </source>
</evidence>
<comment type="caution">
    <text evidence="2">The sequence shown here is derived from an EMBL/GenBank/DDBJ whole genome shotgun (WGS) entry which is preliminary data.</text>
</comment>